<proteinExistence type="predicted"/>
<reference evidence="1 2" key="2">
    <citation type="journal article" date="2011" name="J. Bacteriol.">
        <title>Genomes of three methylotrophs from a single niche uncover genetic and metabolic divergence of Methylophilaceae.</title>
        <authorList>
            <person name="Lapidus A."/>
            <person name="Clum A."/>
            <person name="Labutti K."/>
            <person name="Kaluzhnaya M.G."/>
            <person name="Lim S."/>
            <person name="Beck D.A."/>
            <person name="Glavina Del Rio T."/>
            <person name="Nolan M."/>
            <person name="Mavromatis K."/>
            <person name="Huntemann M."/>
            <person name="Lucas S."/>
            <person name="Lidstrom M.E."/>
            <person name="Ivanova N."/>
            <person name="Chistoserdova L."/>
        </authorList>
    </citation>
    <scope>NUCLEOTIDE SEQUENCE [LARGE SCALE GENOMIC DNA]</scope>
    <source>
        <strain evidence="2">JLW8 / ATCC BAA-1282 / DSM 17540</strain>
    </source>
</reference>
<sequence>MSDETSLSKSEVEAALTQMSPADWKRIKIKARTYSKALTYLTADDIIQEALINLLSGDRVWPRSARSVIVVINAMHSEASNCREREQSGAIDHRVDISVLSQQYDEDAGTLVMPINEVTPERIVESRGDIEAIERLVENDEELQDVVLVWSLGIRGKDAAIELGWEMNKYEAARKRLTRLLESL</sequence>
<protein>
    <recommendedName>
        <fullName evidence="3">Sigma-70 family RNA polymerase sigma factor</fullName>
    </recommendedName>
</protein>
<dbReference type="KEGG" id="mmb:Mmol_1463"/>
<dbReference type="STRING" id="583345.Mmol_1463"/>
<accession>C6WWR8</accession>
<reference evidence="2" key="1">
    <citation type="submission" date="2009-07" db="EMBL/GenBank/DDBJ databases">
        <title>Complete sequence of Methylotenera mobilis JLW8.</title>
        <authorList>
            <consortium name="US DOE Joint Genome Institute"/>
            <person name="Lucas S."/>
            <person name="Copeland A."/>
            <person name="Lapidus A."/>
            <person name="Glavina del Rio T."/>
            <person name="Tice H."/>
            <person name="Bruce D."/>
            <person name="Goodwin L."/>
            <person name="Pitluck S."/>
            <person name="LaButti K.M."/>
            <person name="Clum A."/>
            <person name="Larimer F."/>
            <person name="Land M."/>
            <person name="Hauser L."/>
            <person name="Kyrpides N."/>
            <person name="Mikhailova N."/>
            <person name="Kayluzhnaya M."/>
            <person name="Chistoserdova L."/>
        </authorList>
    </citation>
    <scope>NUCLEOTIDE SEQUENCE [LARGE SCALE GENOMIC DNA]</scope>
    <source>
        <strain evidence="2">JLW8 / ATCC BAA-1282 / DSM 17540</strain>
    </source>
</reference>
<evidence type="ECO:0008006" key="3">
    <source>
        <dbReference type="Google" id="ProtNLM"/>
    </source>
</evidence>
<dbReference type="EMBL" id="CP001672">
    <property type="protein sequence ID" value="ACT48367.1"/>
    <property type="molecule type" value="Genomic_DNA"/>
</dbReference>
<dbReference type="HOGENOM" id="CLU_1466594_0_0_4"/>
<evidence type="ECO:0000313" key="1">
    <source>
        <dbReference type="EMBL" id="ACT48367.1"/>
    </source>
</evidence>
<organism evidence="1 2">
    <name type="scientific">Methylotenera mobilis (strain JLW8 / ATCC BAA-1282 / DSM 17540)</name>
    <dbReference type="NCBI Taxonomy" id="583345"/>
    <lineage>
        <taxon>Bacteria</taxon>
        <taxon>Pseudomonadati</taxon>
        <taxon>Pseudomonadota</taxon>
        <taxon>Betaproteobacteria</taxon>
        <taxon>Nitrosomonadales</taxon>
        <taxon>Methylophilaceae</taxon>
        <taxon>Methylotenera</taxon>
    </lineage>
</organism>
<keyword evidence="2" id="KW-1185">Reference proteome</keyword>
<dbReference type="RefSeq" id="WP_015832402.1">
    <property type="nucleotide sequence ID" value="NC_012968.1"/>
</dbReference>
<name>C6WWR8_METML</name>
<evidence type="ECO:0000313" key="2">
    <source>
        <dbReference type="Proteomes" id="UP000002742"/>
    </source>
</evidence>
<dbReference type="OrthoDB" id="8909071at2"/>
<gene>
    <name evidence="1" type="ordered locus">Mmol_1463</name>
</gene>
<dbReference type="Proteomes" id="UP000002742">
    <property type="component" value="Chromosome"/>
</dbReference>
<dbReference type="AlphaFoldDB" id="C6WWR8"/>